<dbReference type="EMBL" id="PGOL01002298">
    <property type="protein sequence ID" value="PKI49002.1"/>
    <property type="molecule type" value="Genomic_DNA"/>
</dbReference>
<dbReference type="AlphaFoldDB" id="A0A2I0IYB4"/>
<keyword evidence="2" id="KW-1185">Reference proteome</keyword>
<protein>
    <submittedName>
        <fullName evidence="1">Uncharacterized protein</fullName>
    </submittedName>
</protein>
<name>A0A2I0IYB4_PUNGR</name>
<organism evidence="1 2">
    <name type="scientific">Punica granatum</name>
    <name type="common">Pomegranate</name>
    <dbReference type="NCBI Taxonomy" id="22663"/>
    <lineage>
        <taxon>Eukaryota</taxon>
        <taxon>Viridiplantae</taxon>
        <taxon>Streptophyta</taxon>
        <taxon>Embryophyta</taxon>
        <taxon>Tracheophyta</taxon>
        <taxon>Spermatophyta</taxon>
        <taxon>Magnoliopsida</taxon>
        <taxon>eudicotyledons</taxon>
        <taxon>Gunneridae</taxon>
        <taxon>Pentapetalae</taxon>
        <taxon>rosids</taxon>
        <taxon>malvids</taxon>
        <taxon>Myrtales</taxon>
        <taxon>Lythraceae</taxon>
        <taxon>Punica</taxon>
    </lineage>
</organism>
<evidence type="ECO:0000313" key="1">
    <source>
        <dbReference type="EMBL" id="PKI49002.1"/>
    </source>
</evidence>
<sequence>MGLGWACKEREMGRGPLAGGRSGSPGTAATAVLALGRRDFGRFGENRENHDLGISGPAGIASSRRALPDPTLIFLCFFF</sequence>
<reference evidence="1 2" key="1">
    <citation type="submission" date="2017-11" db="EMBL/GenBank/DDBJ databases">
        <title>De-novo sequencing of pomegranate (Punica granatum L.) genome.</title>
        <authorList>
            <person name="Akparov Z."/>
            <person name="Amiraslanov A."/>
            <person name="Hajiyeva S."/>
            <person name="Abbasov M."/>
            <person name="Kaur K."/>
            <person name="Hamwieh A."/>
            <person name="Solovyev V."/>
            <person name="Salamov A."/>
            <person name="Braich B."/>
            <person name="Kosarev P."/>
            <person name="Mahmoud A."/>
            <person name="Hajiyev E."/>
            <person name="Babayeva S."/>
            <person name="Izzatullayeva V."/>
            <person name="Mammadov A."/>
            <person name="Mammadov A."/>
            <person name="Sharifova S."/>
            <person name="Ojaghi J."/>
            <person name="Eynullazada K."/>
            <person name="Bayramov B."/>
            <person name="Abdulazimova A."/>
            <person name="Shahmuradov I."/>
        </authorList>
    </citation>
    <scope>NUCLEOTIDE SEQUENCE [LARGE SCALE GENOMIC DNA]</scope>
    <source>
        <strain evidence="2">cv. AG2017</strain>
        <tissue evidence="1">Leaf</tissue>
    </source>
</reference>
<gene>
    <name evidence="1" type="ORF">CRG98_030589</name>
</gene>
<evidence type="ECO:0000313" key="2">
    <source>
        <dbReference type="Proteomes" id="UP000233551"/>
    </source>
</evidence>
<dbReference type="Proteomes" id="UP000233551">
    <property type="component" value="Unassembled WGS sequence"/>
</dbReference>
<accession>A0A2I0IYB4</accession>
<proteinExistence type="predicted"/>
<comment type="caution">
    <text evidence="1">The sequence shown here is derived from an EMBL/GenBank/DDBJ whole genome shotgun (WGS) entry which is preliminary data.</text>
</comment>